<dbReference type="EMBL" id="CP092109">
    <property type="protein sequence ID" value="UWZ81177.1"/>
    <property type="molecule type" value="Genomic_DNA"/>
</dbReference>
<proteinExistence type="predicted"/>
<dbReference type="Pfam" id="PF11104">
    <property type="entry name" value="PilM_2"/>
    <property type="match status" value="1"/>
</dbReference>
<evidence type="ECO:0000313" key="2">
    <source>
        <dbReference type="Proteomes" id="UP001060414"/>
    </source>
</evidence>
<dbReference type="InterPro" id="IPR043129">
    <property type="entry name" value="ATPase_NBD"/>
</dbReference>
<dbReference type="Gene3D" id="3.30.420.380">
    <property type="match status" value="1"/>
</dbReference>
<dbReference type="PANTHER" id="PTHR32432">
    <property type="entry name" value="CELL DIVISION PROTEIN FTSA-RELATED"/>
    <property type="match status" value="1"/>
</dbReference>
<dbReference type="InterPro" id="IPR005883">
    <property type="entry name" value="PilM"/>
</dbReference>
<gene>
    <name evidence="1" type="primary">pilM</name>
    <name evidence="1" type="ORF">L9S41_07205</name>
</gene>
<reference evidence="1" key="1">
    <citation type="journal article" date="2022" name="Environ. Microbiol.">
        <title>Geoalkalibacter halelectricus SAP #1 sp. nov. possessing extracellular electron transfer and mineral#reducing capabilities from a haloalkaline environment.</title>
        <authorList>
            <person name="Yadav S."/>
            <person name="Singh R."/>
            <person name="Sundharam S.S."/>
            <person name="Chaudhary S."/>
            <person name="Krishnamurthi S."/>
            <person name="Patil S.A."/>
        </authorList>
    </citation>
    <scope>NUCLEOTIDE SEQUENCE</scope>
    <source>
        <strain evidence="1">SAP-1</strain>
    </source>
</reference>
<organism evidence="1 2">
    <name type="scientific">Geoalkalibacter halelectricus</name>
    <dbReference type="NCBI Taxonomy" id="2847045"/>
    <lineage>
        <taxon>Bacteria</taxon>
        <taxon>Pseudomonadati</taxon>
        <taxon>Thermodesulfobacteriota</taxon>
        <taxon>Desulfuromonadia</taxon>
        <taxon>Desulfuromonadales</taxon>
        <taxon>Geoalkalibacteraceae</taxon>
        <taxon>Geoalkalibacter</taxon>
    </lineage>
</organism>
<dbReference type="Proteomes" id="UP001060414">
    <property type="component" value="Chromosome"/>
</dbReference>
<accession>A0ABY5ZPV0</accession>
<sequence length="308" mass="34424">MLRRTYLGLSMGADSLRAVALHRQGKSVRLQGARAFDLKPGLLVPAFREANLTDPGALAEVVGEVLDPLSGREDRVALSLPDQAGRVMLVEVETPFKTKQEGRDILRWQLKKSLPSELGDIHLDFQVLSRSDTGRLKVVVALMERGVLDQYQDLLARAGYHAVLVDFQAFNLYNYYRTRVDMGDDFVFVSIQGRVLSVDIFQDRVLVFHRVRDIADHAERVFQELNRTLVGFQGGLQALRRASAYLHTDWQDREVLHGMLSSLFEKETQLLAPHLERLLPQGSDPSALPDSGILDAVGAGERLLWGAG</sequence>
<protein>
    <submittedName>
        <fullName evidence="1">Pilus assembly protein PilM</fullName>
    </submittedName>
</protein>
<dbReference type="SUPFAM" id="SSF53067">
    <property type="entry name" value="Actin-like ATPase domain"/>
    <property type="match status" value="1"/>
</dbReference>
<name>A0ABY5ZPV0_9BACT</name>
<dbReference type="PANTHER" id="PTHR32432:SF3">
    <property type="entry name" value="ETHANOLAMINE UTILIZATION PROTEIN EUTJ"/>
    <property type="match status" value="1"/>
</dbReference>
<dbReference type="RefSeq" id="WP_260749550.1">
    <property type="nucleotide sequence ID" value="NZ_CP092109.1"/>
</dbReference>
<dbReference type="InterPro" id="IPR050696">
    <property type="entry name" value="FtsA/MreB"/>
</dbReference>
<evidence type="ECO:0000313" key="1">
    <source>
        <dbReference type="EMBL" id="UWZ81177.1"/>
    </source>
</evidence>
<keyword evidence="2" id="KW-1185">Reference proteome</keyword>